<dbReference type="InterPro" id="IPR017926">
    <property type="entry name" value="GATASE"/>
</dbReference>
<evidence type="ECO:0000259" key="10">
    <source>
        <dbReference type="Pfam" id="PF00117"/>
    </source>
</evidence>
<dbReference type="GO" id="GO:0005524">
    <property type="term" value="F:ATP binding"/>
    <property type="evidence" value="ECO:0007669"/>
    <property type="project" value="UniProtKB-KW"/>
</dbReference>
<keyword evidence="7" id="KW-0315">Glutamine amidotransferase</keyword>
<protein>
    <recommendedName>
        <fullName evidence="3">CTP synthase (glutamine hydrolyzing)</fullName>
        <ecNumber evidence="3">6.3.4.2</ecNumber>
    </recommendedName>
</protein>
<keyword evidence="8" id="KW-0665">Pyrimidine biosynthesis</keyword>
<feature type="domain" description="Glutamine amidotransferase" evidence="10">
    <location>
        <begin position="2"/>
        <end position="68"/>
    </location>
</feature>
<accession>A0A1Z5R3W3</accession>
<keyword evidence="5" id="KW-0547">Nucleotide-binding</keyword>
<evidence type="ECO:0000256" key="4">
    <source>
        <dbReference type="ARBA" id="ARBA00022598"/>
    </source>
</evidence>
<dbReference type="OMA" id="TEELCEM"/>
<sequence>YGNASYVDERHHHRYELNPDVVPEFEKAGLSFVGRDESGKRMEIIELPNYRFSVDVQFHPEFKSRPQAISTFLSIGSSVIRTA</sequence>
<dbReference type="SUPFAM" id="SSF52317">
    <property type="entry name" value="Class I glutamine amidotransferase-like"/>
    <property type="match status" value="1"/>
</dbReference>
<organism evidence="11 12">
    <name type="scientific">Sorghum bicolor</name>
    <name type="common">Sorghum</name>
    <name type="synonym">Sorghum vulgare</name>
    <dbReference type="NCBI Taxonomy" id="4558"/>
    <lineage>
        <taxon>Eukaryota</taxon>
        <taxon>Viridiplantae</taxon>
        <taxon>Streptophyta</taxon>
        <taxon>Embryophyta</taxon>
        <taxon>Tracheophyta</taxon>
        <taxon>Spermatophyta</taxon>
        <taxon>Magnoliopsida</taxon>
        <taxon>Liliopsida</taxon>
        <taxon>Poales</taxon>
        <taxon>Poaceae</taxon>
        <taxon>PACMAD clade</taxon>
        <taxon>Panicoideae</taxon>
        <taxon>Andropogonodae</taxon>
        <taxon>Andropogoneae</taxon>
        <taxon>Sorghinae</taxon>
        <taxon>Sorghum</taxon>
    </lineage>
</organism>
<evidence type="ECO:0000256" key="3">
    <source>
        <dbReference type="ARBA" id="ARBA00012291"/>
    </source>
</evidence>
<comment type="catalytic activity">
    <reaction evidence="9">
        <text>UTP + L-glutamine + ATP + H2O = CTP + L-glutamate + ADP + phosphate + 2 H(+)</text>
        <dbReference type="Rhea" id="RHEA:26426"/>
        <dbReference type="ChEBI" id="CHEBI:15377"/>
        <dbReference type="ChEBI" id="CHEBI:15378"/>
        <dbReference type="ChEBI" id="CHEBI:29985"/>
        <dbReference type="ChEBI" id="CHEBI:30616"/>
        <dbReference type="ChEBI" id="CHEBI:37563"/>
        <dbReference type="ChEBI" id="CHEBI:43474"/>
        <dbReference type="ChEBI" id="CHEBI:46398"/>
        <dbReference type="ChEBI" id="CHEBI:58359"/>
        <dbReference type="ChEBI" id="CHEBI:456216"/>
        <dbReference type="EC" id="6.3.4.2"/>
    </reaction>
</comment>
<dbReference type="Pfam" id="PF00117">
    <property type="entry name" value="GATase"/>
    <property type="match status" value="1"/>
</dbReference>
<keyword evidence="4" id="KW-0436">Ligase</keyword>
<evidence type="ECO:0000256" key="7">
    <source>
        <dbReference type="ARBA" id="ARBA00022962"/>
    </source>
</evidence>
<dbReference type="Gramene" id="OQU78463">
    <property type="protein sequence ID" value="OQU78463"/>
    <property type="gene ID" value="SORBI_3009G239301"/>
</dbReference>
<dbReference type="Proteomes" id="UP000000768">
    <property type="component" value="Chromosome 9"/>
</dbReference>
<dbReference type="InterPro" id="IPR004468">
    <property type="entry name" value="CTP_synthase"/>
</dbReference>
<keyword evidence="12" id="KW-1185">Reference proteome</keyword>
<dbReference type="PANTHER" id="PTHR11550:SF25">
    <property type="entry name" value="CTP SYNTHASE"/>
    <property type="match status" value="1"/>
</dbReference>
<dbReference type="PANTHER" id="PTHR11550">
    <property type="entry name" value="CTP SYNTHASE"/>
    <property type="match status" value="1"/>
</dbReference>
<evidence type="ECO:0000313" key="12">
    <source>
        <dbReference type="Proteomes" id="UP000000768"/>
    </source>
</evidence>
<name>A0A1Z5R3W3_SORBI</name>
<evidence type="ECO:0000313" key="11">
    <source>
        <dbReference type="EMBL" id="OQU78463.1"/>
    </source>
</evidence>
<evidence type="ECO:0000256" key="6">
    <source>
        <dbReference type="ARBA" id="ARBA00022840"/>
    </source>
</evidence>
<dbReference type="Gene3D" id="3.40.50.880">
    <property type="match status" value="1"/>
</dbReference>
<dbReference type="AlphaFoldDB" id="A0A1Z5R3W3"/>
<comment type="pathway">
    <text evidence="1">Pyrimidine metabolism; CTP biosynthesis via de novo pathway; CTP from UDP: step 2/2.</text>
</comment>
<dbReference type="EC" id="6.3.4.2" evidence="3"/>
<proteinExistence type="inferred from homology"/>
<dbReference type="eggNOG" id="KOG2387">
    <property type="taxonomic scope" value="Eukaryota"/>
</dbReference>
<evidence type="ECO:0000256" key="8">
    <source>
        <dbReference type="ARBA" id="ARBA00022975"/>
    </source>
</evidence>
<comment type="similarity">
    <text evidence="2">Belongs to the CTP synthase family.</text>
</comment>
<dbReference type="GO" id="GO:0003883">
    <property type="term" value="F:CTP synthase activity"/>
    <property type="evidence" value="ECO:0007669"/>
    <property type="project" value="UniProtKB-EC"/>
</dbReference>
<dbReference type="EMBL" id="CM000768">
    <property type="protein sequence ID" value="OQU78463.1"/>
    <property type="molecule type" value="Genomic_DNA"/>
</dbReference>
<evidence type="ECO:0000256" key="2">
    <source>
        <dbReference type="ARBA" id="ARBA00007533"/>
    </source>
</evidence>
<dbReference type="PROSITE" id="PS51273">
    <property type="entry name" value="GATASE_TYPE_1"/>
    <property type="match status" value="1"/>
</dbReference>
<dbReference type="STRING" id="4558.A0A1Z5R3W3"/>
<dbReference type="UniPathway" id="UPA00159">
    <property type="reaction ID" value="UER00277"/>
</dbReference>
<evidence type="ECO:0000256" key="1">
    <source>
        <dbReference type="ARBA" id="ARBA00005171"/>
    </source>
</evidence>
<reference evidence="12" key="2">
    <citation type="journal article" date="2018" name="Plant J.">
        <title>The Sorghum bicolor reference genome: improved assembly, gene annotations, a transcriptome atlas, and signatures of genome organization.</title>
        <authorList>
            <person name="McCormick R.F."/>
            <person name="Truong S.K."/>
            <person name="Sreedasyam A."/>
            <person name="Jenkins J."/>
            <person name="Shu S."/>
            <person name="Sims D."/>
            <person name="Kennedy M."/>
            <person name="Amirebrahimi M."/>
            <person name="Weers B.D."/>
            <person name="McKinley B."/>
            <person name="Mattison A."/>
            <person name="Morishige D.T."/>
            <person name="Grimwood J."/>
            <person name="Schmutz J."/>
            <person name="Mullet J.E."/>
        </authorList>
    </citation>
    <scope>NUCLEOTIDE SEQUENCE [LARGE SCALE GENOMIC DNA]</scope>
    <source>
        <strain evidence="12">cv. BTx623</strain>
    </source>
</reference>
<evidence type="ECO:0000256" key="5">
    <source>
        <dbReference type="ARBA" id="ARBA00022741"/>
    </source>
</evidence>
<gene>
    <name evidence="11" type="ORF">SORBI_3009G239301</name>
</gene>
<evidence type="ECO:0000256" key="9">
    <source>
        <dbReference type="ARBA" id="ARBA00047781"/>
    </source>
</evidence>
<dbReference type="InParanoid" id="A0A1Z5R3W3"/>
<dbReference type="GO" id="GO:0044210">
    <property type="term" value="P:'de novo' CTP biosynthetic process"/>
    <property type="evidence" value="ECO:0007669"/>
    <property type="project" value="UniProtKB-UniPathway"/>
</dbReference>
<feature type="non-terminal residue" evidence="11">
    <location>
        <position position="83"/>
    </location>
</feature>
<dbReference type="InterPro" id="IPR029062">
    <property type="entry name" value="Class_I_gatase-like"/>
</dbReference>
<keyword evidence="6" id="KW-0067">ATP-binding</keyword>
<reference evidence="11 12" key="1">
    <citation type="journal article" date="2009" name="Nature">
        <title>The Sorghum bicolor genome and the diversification of grasses.</title>
        <authorList>
            <person name="Paterson A.H."/>
            <person name="Bowers J.E."/>
            <person name="Bruggmann R."/>
            <person name="Dubchak I."/>
            <person name="Grimwood J."/>
            <person name="Gundlach H."/>
            <person name="Haberer G."/>
            <person name="Hellsten U."/>
            <person name="Mitros T."/>
            <person name="Poliakov A."/>
            <person name="Schmutz J."/>
            <person name="Spannagl M."/>
            <person name="Tang H."/>
            <person name="Wang X."/>
            <person name="Wicker T."/>
            <person name="Bharti A.K."/>
            <person name="Chapman J."/>
            <person name="Feltus F.A."/>
            <person name="Gowik U."/>
            <person name="Grigoriev I.V."/>
            <person name="Lyons E."/>
            <person name="Maher C.A."/>
            <person name="Martis M."/>
            <person name="Narechania A."/>
            <person name="Otillar R.P."/>
            <person name="Penning B.W."/>
            <person name="Salamov A.A."/>
            <person name="Wang Y."/>
            <person name="Zhang L."/>
            <person name="Carpita N.C."/>
            <person name="Freeling M."/>
            <person name="Gingle A.R."/>
            <person name="Hash C.T."/>
            <person name="Keller B."/>
            <person name="Klein P."/>
            <person name="Kresovich S."/>
            <person name="McCann M.C."/>
            <person name="Ming R."/>
            <person name="Peterson D.G."/>
            <person name="Mehboob-ur-Rahman"/>
            <person name="Ware D."/>
            <person name="Westhoff P."/>
            <person name="Mayer K.F."/>
            <person name="Messing J."/>
            <person name="Rokhsar D.S."/>
        </authorList>
    </citation>
    <scope>NUCLEOTIDE SEQUENCE [LARGE SCALE GENOMIC DNA]</scope>
    <source>
        <strain evidence="12">cv. BTx623</strain>
    </source>
</reference>